<evidence type="ECO:0000313" key="3">
    <source>
        <dbReference type="Proteomes" id="UP000011885"/>
    </source>
</evidence>
<dbReference type="EMBL" id="ANOH01000351">
    <property type="protein sequence ID" value="EMI53453.1"/>
    <property type="molecule type" value="Genomic_DNA"/>
</dbReference>
<proteinExistence type="predicted"/>
<evidence type="ECO:0000256" key="1">
    <source>
        <dbReference type="SAM" id="MobiDB-lite"/>
    </source>
</evidence>
<feature type="compositionally biased region" description="Basic and acidic residues" evidence="1">
    <location>
        <begin position="16"/>
        <end position="28"/>
    </location>
</feature>
<dbReference type="Proteomes" id="UP000011885">
    <property type="component" value="Unassembled WGS sequence"/>
</dbReference>
<accession>M5UBR9</accession>
<name>M5UBR9_9BACT</name>
<reference evidence="2 3" key="1">
    <citation type="journal article" date="2013" name="Mar. Genomics">
        <title>Expression of sulfatases in Rhodopirellula baltica and the diversity of sulfatases in the genus Rhodopirellula.</title>
        <authorList>
            <person name="Wegner C.E."/>
            <person name="Richter-Heitmann T."/>
            <person name="Klindworth A."/>
            <person name="Klockow C."/>
            <person name="Richter M."/>
            <person name="Achstetter T."/>
            <person name="Glockner F.O."/>
            <person name="Harder J."/>
        </authorList>
    </citation>
    <scope>NUCLEOTIDE SEQUENCE [LARGE SCALE GENOMIC DNA]</scope>
    <source>
        <strain evidence="2 3">SM41</strain>
    </source>
</reference>
<feature type="region of interest" description="Disordered" evidence="1">
    <location>
        <begin position="1"/>
        <end position="41"/>
    </location>
</feature>
<gene>
    <name evidence="2" type="ORF">RSSM_05117</name>
</gene>
<dbReference type="PATRIC" id="fig|1263870.3.peg.5411"/>
<evidence type="ECO:0000313" key="2">
    <source>
        <dbReference type="EMBL" id="EMI53453.1"/>
    </source>
</evidence>
<keyword evidence="3" id="KW-1185">Reference proteome</keyword>
<protein>
    <submittedName>
        <fullName evidence="2">Uncharacterized protein</fullName>
    </submittedName>
</protein>
<comment type="caution">
    <text evidence="2">The sequence shown here is derived from an EMBL/GenBank/DDBJ whole genome shotgun (WGS) entry which is preliminary data.</text>
</comment>
<organism evidence="2 3">
    <name type="scientific">Rhodopirellula sallentina SM41</name>
    <dbReference type="NCBI Taxonomy" id="1263870"/>
    <lineage>
        <taxon>Bacteria</taxon>
        <taxon>Pseudomonadati</taxon>
        <taxon>Planctomycetota</taxon>
        <taxon>Planctomycetia</taxon>
        <taxon>Pirellulales</taxon>
        <taxon>Pirellulaceae</taxon>
        <taxon>Rhodopirellula</taxon>
    </lineage>
</organism>
<dbReference type="AlphaFoldDB" id="M5UBR9"/>
<sequence>MSDRPSLPEDMSSFESYRKRNAGKDSIRKGKGVISQQRLYA</sequence>